<evidence type="ECO:0000256" key="1">
    <source>
        <dbReference type="SAM" id="MobiDB-lite"/>
    </source>
</evidence>
<accession>A0AAW9RE94</accession>
<evidence type="ECO:0000256" key="2">
    <source>
        <dbReference type="SAM" id="Phobius"/>
    </source>
</evidence>
<feature type="compositionally biased region" description="Low complexity" evidence="1">
    <location>
        <begin position="42"/>
        <end position="57"/>
    </location>
</feature>
<protein>
    <recommendedName>
        <fullName evidence="5">Transmembrane anchor protein</fullName>
    </recommendedName>
</protein>
<sequence length="200" mass="21511">MSQQENNAAPAGTGKATLIAVVVAAAILAAIILSSREEEEAAPAAESREASNSAQEAPVAAPEDDLAALIQGNIRPAKPGTFRRSDSAYRTETVSIPLPVSGEVEVKAHMKPGDTMVYSWTSPQSMYVDVHGEPYTYPDEPAVRYEEIDGVQSGHGRLTAAIEGMHGWYWLNTGEDDAVIELQVSGYFERLEEVYRSGAD</sequence>
<reference evidence="3 4" key="1">
    <citation type="submission" date="2024-02" db="EMBL/GenBank/DDBJ databases">
        <title>A novel Wenzhouxiangellaceae bacterium, isolated from coastal sediments.</title>
        <authorList>
            <person name="Du Z.-J."/>
            <person name="Ye Y.-Q."/>
            <person name="Zhang X.-Y."/>
        </authorList>
    </citation>
    <scope>NUCLEOTIDE SEQUENCE [LARGE SCALE GENOMIC DNA]</scope>
    <source>
        <strain evidence="3 4">CH-27</strain>
    </source>
</reference>
<proteinExistence type="predicted"/>
<dbReference type="EMBL" id="JAZHOG010000001">
    <property type="protein sequence ID" value="MEJ8566106.1"/>
    <property type="molecule type" value="Genomic_DNA"/>
</dbReference>
<name>A0AAW9RE94_9GAMM</name>
<dbReference type="AlphaFoldDB" id="A0AAW9RE94"/>
<keyword evidence="4" id="KW-1185">Reference proteome</keyword>
<feature type="transmembrane region" description="Helical" evidence="2">
    <location>
        <begin position="16"/>
        <end position="33"/>
    </location>
</feature>
<gene>
    <name evidence="3" type="ORF">V3330_00605</name>
</gene>
<keyword evidence="2" id="KW-1133">Transmembrane helix</keyword>
<evidence type="ECO:0000313" key="4">
    <source>
        <dbReference type="Proteomes" id="UP001359886"/>
    </source>
</evidence>
<keyword evidence="2" id="KW-0812">Transmembrane</keyword>
<dbReference type="RefSeq" id="WP_354693430.1">
    <property type="nucleotide sequence ID" value="NZ_JAZHOG010000001.1"/>
</dbReference>
<comment type="caution">
    <text evidence="3">The sequence shown here is derived from an EMBL/GenBank/DDBJ whole genome shotgun (WGS) entry which is preliminary data.</text>
</comment>
<feature type="region of interest" description="Disordered" evidence="1">
    <location>
        <begin position="42"/>
        <end position="61"/>
    </location>
</feature>
<evidence type="ECO:0008006" key="5">
    <source>
        <dbReference type="Google" id="ProtNLM"/>
    </source>
</evidence>
<evidence type="ECO:0000313" key="3">
    <source>
        <dbReference type="EMBL" id="MEJ8566106.1"/>
    </source>
</evidence>
<dbReference type="Proteomes" id="UP001359886">
    <property type="component" value="Unassembled WGS sequence"/>
</dbReference>
<keyword evidence="2" id="KW-0472">Membrane</keyword>
<organism evidence="3 4">
    <name type="scientific">Elongatibacter sediminis</name>
    <dbReference type="NCBI Taxonomy" id="3119006"/>
    <lineage>
        <taxon>Bacteria</taxon>
        <taxon>Pseudomonadati</taxon>
        <taxon>Pseudomonadota</taxon>
        <taxon>Gammaproteobacteria</taxon>
        <taxon>Chromatiales</taxon>
        <taxon>Wenzhouxiangellaceae</taxon>
        <taxon>Elongatibacter</taxon>
    </lineage>
</organism>